<feature type="compositionally biased region" description="Polar residues" evidence="6">
    <location>
        <begin position="267"/>
        <end position="279"/>
    </location>
</feature>
<keyword evidence="3" id="KW-0862">Zinc</keyword>
<protein>
    <submittedName>
        <fullName evidence="8">Eukaryotic translation initiation factor 4B</fullName>
    </submittedName>
</protein>
<feature type="compositionally biased region" description="Polar residues" evidence="6">
    <location>
        <begin position="237"/>
        <end position="247"/>
    </location>
</feature>
<evidence type="ECO:0000313" key="9">
    <source>
        <dbReference type="Proteomes" id="UP000283509"/>
    </source>
</evidence>
<feature type="region of interest" description="Disordered" evidence="6">
    <location>
        <begin position="237"/>
        <end position="336"/>
    </location>
</feature>
<accession>A0A423TTL4</accession>
<evidence type="ECO:0000259" key="7">
    <source>
        <dbReference type="PROSITE" id="PS50950"/>
    </source>
</evidence>
<dbReference type="GO" id="GO:0003743">
    <property type="term" value="F:translation initiation factor activity"/>
    <property type="evidence" value="ECO:0007669"/>
    <property type="project" value="UniProtKB-KW"/>
</dbReference>
<evidence type="ECO:0000256" key="3">
    <source>
        <dbReference type="ARBA" id="ARBA00022833"/>
    </source>
</evidence>
<proteinExistence type="predicted"/>
<evidence type="ECO:0000313" key="8">
    <source>
        <dbReference type="EMBL" id="ROT79795.1"/>
    </source>
</evidence>
<dbReference type="Proteomes" id="UP000283509">
    <property type="component" value="Unassembled WGS sequence"/>
</dbReference>
<name>A0A423TTL4_PENVA</name>
<comment type="caution">
    <text evidence="8">The sequence shown here is derived from an EMBL/GenBank/DDBJ whole genome shotgun (WGS) entry which is preliminary data.</text>
</comment>
<keyword evidence="8" id="KW-0396">Initiation factor</keyword>
<dbReference type="PROSITE" id="PS50950">
    <property type="entry name" value="ZF_THAP"/>
    <property type="match status" value="1"/>
</dbReference>
<evidence type="ECO:0000256" key="6">
    <source>
        <dbReference type="SAM" id="MobiDB-lite"/>
    </source>
</evidence>
<dbReference type="GO" id="GO:0008270">
    <property type="term" value="F:zinc ion binding"/>
    <property type="evidence" value="ECO:0007669"/>
    <property type="project" value="UniProtKB-KW"/>
</dbReference>
<evidence type="ECO:0000256" key="2">
    <source>
        <dbReference type="ARBA" id="ARBA00022771"/>
    </source>
</evidence>
<keyword evidence="4 5" id="KW-0238">DNA-binding</keyword>
<keyword evidence="9" id="KW-1185">Reference proteome</keyword>
<dbReference type="SMART" id="SM00980">
    <property type="entry name" value="THAP"/>
    <property type="match status" value="1"/>
</dbReference>
<gene>
    <name evidence="8" type="ORF">C7M84_001486</name>
</gene>
<dbReference type="Pfam" id="PF05485">
    <property type="entry name" value="THAP"/>
    <property type="match status" value="1"/>
</dbReference>
<dbReference type="InterPro" id="IPR038441">
    <property type="entry name" value="THAP_Znf_sf"/>
</dbReference>
<sequence>MSNPCILCKTCKETNPDVVFHRFPRTKTRCQRWLNALQLDVLKNKTPRELYKSFRLCSNHFSSKNYLTGGHYPGLLGNACPDQNLDPDHLPLSTAAAENTTSEYKTPSNLLKDSDPDNLPLSTTVTENTTSEYNSTSNLPQDSEDQRCSQRKRCAPSDIQIIQEVCHPTSHKGPRPWRYQEASASSSTLQSSAATCNSSYVPSRARHQMVCKTNEHSHAEEHVGPFRFTDPITTIENKGGLQRTNLPLQRDSESDASETEETICEMVSQSTQTNTSAPNGTLHLSAPPSQAKTKETKVMNLPESEAKAVKFGQDEATSQKKETKDPVDTETSPVAH</sequence>
<dbReference type="EMBL" id="QCYY01001187">
    <property type="protein sequence ID" value="ROT79795.1"/>
    <property type="molecule type" value="Genomic_DNA"/>
</dbReference>
<dbReference type="InterPro" id="IPR006612">
    <property type="entry name" value="THAP_Znf"/>
</dbReference>
<dbReference type="Gene3D" id="6.20.210.20">
    <property type="entry name" value="THAP domain"/>
    <property type="match status" value="1"/>
</dbReference>
<reference evidence="8 9" key="2">
    <citation type="submission" date="2019-01" db="EMBL/GenBank/DDBJ databases">
        <title>The decoding of complex shrimp genome reveals the adaptation for benthos swimmer, frequently molting mechanism and breeding impact on genome.</title>
        <authorList>
            <person name="Sun Y."/>
            <person name="Gao Y."/>
            <person name="Yu Y."/>
        </authorList>
    </citation>
    <scope>NUCLEOTIDE SEQUENCE [LARGE SCALE GENOMIC DNA]</scope>
    <source>
        <tissue evidence="8">Muscle</tissue>
    </source>
</reference>
<dbReference type="GO" id="GO:0003677">
    <property type="term" value="F:DNA binding"/>
    <property type="evidence" value="ECO:0007669"/>
    <property type="project" value="UniProtKB-UniRule"/>
</dbReference>
<keyword evidence="1" id="KW-0479">Metal-binding</keyword>
<feature type="compositionally biased region" description="Low complexity" evidence="6">
    <location>
        <begin position="122"/>
        <end position="138"/>
    </location>
</feature>
<feature type="domain" description="THAP-type" evidence="7">
    <location>
        <begin position="1"/>
        <end position="84"/>
    </location>
</feature>
<feature type="region of interest" description="Disordered" evidence="6">
    <location>
        <begin position="99"/>
        <end position="150"/>
    </location>
</feature>
<dbReference type="OrthoDB" id="7696810at2759"/>
<dbReference type="SUPFAM" id="SSF57716">
    <property type="entry name" value="Glucocorticoid receptor-like (DNA-binding domain)"/>
    <property type="match status" value="1"/>
</dbReference>
<feature type="compositionally biased region" description="Polar residues" evidence="6">
    <location>
        <begin position="99"/>
        <end position="111"/>
    </location>
</feature>
<organism evidence="8 9">
    <name type="scientific">Penaeus vannamei</name>
    <name type="common">Whiteleg shrimp</name>
    <name type="synonym">Litopenaeus vannamei</name>
    <dbReference type="NCBI Taxonomy" id="6689"/>
    <lineage>
        <taxon>Eukaryota</taxon>
        <taxon>Metazoa</taxon>
        <taxon>Ecdysozoa</taxon>
        <taxon>Arthropoda</taxon>
        <taxon>Crustacea</taxon>
        <taxon>Multicrustacea</taxon>
        <taxon>Malacostraca</taxon>
        <taxon>Eumalacostraca</taxon>
        <taxon>Eucarida</taxon>
        <taxon>Decapoda</taxon>
        <taxon>Dendrobranchiata</taxon>
        <taxon>Penaeoidea</taxon>
        <taxon>Penaeidae</taxon>
        <taxon>Penaeus</taxon>
    </lineage>
</organism>
<keyword evidence="2 5" id="KW-0863">Zinc-finger</keyword>
<keyword evidence="8" id="KW-0648">Protein biosynthesis</keyword>
<dbReference type="SMART" id="SM00692">
    <property type="entry name" value="DM3"/>
    <property type="match status" value="1"/>
</dbReference>
<evidence type="ECO:0000256" key="4">
    <source>
        <dbReference type="ARBA" id="ARBA00023125"/>
    </source>
</evidence>
<evidence type="ECO:0000256" key="1">
    <source>
        <dbReference type="ARBA" id="ARBA00022723"/>
    </source>
</evidence>
<evidence type="ECO:0000256" key="5">
    <source>
        <dbReference type="PROSITE-ProRule" id="PRU00309"/>
    </source>
</evidence>
<dbReference type="AlphaFoldDB" id="A0A423TTL4"/>
<feature type="compositionally biased region" description="Acidic residues" evidence="6">
    <location>
        <begin position="254"/>
        <end position="263"/>
    </location>
</feature>
<feature type="compositionally biased region" description="Basic and acidic residues" evidence="6">
    <location>
        <begin position="317"/>
        <end position="327"/>
    </location>
</feature>
<reference evidence="8 9" key="1">
    <citation type="submission" date="2018-04" db="EMBL/GenBank/DDBJ databases">
        <authorList>
            <person name="Zhang X."/>
            <person name="Yuan J."/>
            <person name="Li F."/>
            <person name="Xiang J."/>
        </authorList>
    </citation>
    <scope>NUCLEOTIDE SEQUENCE [LARGE SCALE GENOMIC DNA]</scope>
    <source>
        <tissue evidence="8">Muscle</tissue>
    </source>
</reference>